<accession>A0A1G8TCX6</accession>
<evidence type="ECO:0000313" key="2">
    <source>
        <dbReference type="Proteomes" id="UP000199093"/>
    </source>
</evidence>
<dbReference type="Proteomes" id="UP000199093">
    <property type="component" value="Unassembled WGS sequence"/>
</dbReference>
<protein>
    <submittedName>
        <fullName evidence="1">Uncharacterized protein</fullName>
    </submittedName>
</protein>
<organism evidence="1 2">
    <name type="scientific">Salipiger marinus</name>
    <dbReference type="NCBI Taxonomy" id="555512"/>
    <lineage>
        <taxon>Bacteria</taxon>
        <taxon>Pseudomonadati</taxon>
        <taxon>Pseudomonadota</taxon>
        <taxon>Alphaproteobacteria</taxon>
        <taxon>Rhodobacterales</taxon>
        <taxon>Roseobacteraceae</taxon>
        <taxon>Salipiger</taxon>
    </lineage>
</organism>
<dbReference type="AlphaFoldDB" id="A0A1G8TCX6"/>
<proteinExistence type="predicted"/>
<evidence type="ECO:0000313" key="1">
    <source>
        <dbReference type="EMBL" id="SDJ39426.1"/>
    </source>
</evidence>
<reference evidence="2" key="1">
    <citation type="submission" date="2016-10" db="EMBL/GenBank/DDBJ databases">
        <authorList>
            <person name="Varghese N."/>
            <person name="Submissions S."/>
        </authorList>
    </citation>
    <scope>NUCLEOTIDE SEQUENCE [LARGE SCALE GENOMIC DNA]</scope>
    <source>
        <strain evidence="2">DSM 26424</strain>
    </source>
</reference>
<name>A0A1G8TCX6_9RHOB</name>
<dbReference type="EMBL" id="FNEJ01000029">
    <property type="protein sequence ID" value="SDJ39426.1"/>
    <property type="molecule type" value="Genomic_DNA"/>
</dbReference>
<keyword evidence="2" id="KW-1185">Reference proteome</keyword>
<gene>
    <name evidence="1" type="ORF">SAMN04487993_102919</name>
</gene>
<sequence>MVHYSPVVNVPAKKLIESSEFEALVTLNVDEKKSLPRIEFFASPDAFEAYQASPILQFQNTITASAPGVAFVVDVPCVEAFAKHVLPLCKKINCNSLFFYDESKGEYVRVMNDEAEEAADELEAEFENFIDSDAWQDPSVTIVDCEDLWTIEELKSLYVPGMDMEDFEKAVISAQNSAESNDYKVWGIPYGMIQDAFDEVAY</sequence>